<dbReference type="RefSeq" id="WP_004999356.1">
    <property type="nucleotide sequence ID" value="NZ_CH672427.1"/>
</dbReference>
<dbReference type="AlphaFoldDB" id="A4BUG9"/>
<dbReference type="EMBL" id="AAOF01000018">
    <property type="protein sequence ID" value="EAR20683.1"/>
    <property type="molecule type" value="Genomic_DNA"/>
</dbReference>
<comment type="caution">
    <text evidence="1">The sequence shown here is derived from an EMBL/GenBank/DDBJ whole genome shotgun (WGS) entry which is preliminary data.</text>
</comment>
<dbReference type="InterPro" id="IPR038396">
    <property type="entry name" value="SpoIIAA-like_sf"/>
</dbReference>
<reference evidence="1 2" key="1">
    <citation type="submission" date="2006-02" db="EMBL/GenBank/DDBJ databases">
        <authorList>
            <person name="Waterbury J."/>
            <person name="Ferriera S."/>
            <person name="Johnson J."/>
            <person name="Kravitz S."/>
            <person name="Halpern A."/>
            <person name="Remington K."/>
            <person name="Beeson K."/>
            <person name="Tran B."/>
            <person name="Rogers Y.-H."/>
            <person name="Friedman R."/>
            <person name="Venter J.C."/>
        </authorList>
    </citation>
    <scope>NUCLEOTIDE SEQUENCE [LARGE SCALE GENOMIC DNA]</scope>
    <source>
        <strain evidence="1 2">Nb-231</strain>
    </source>
</reference>
<dbReference type="Proteomes" id="UP000003374">
    <property type="component" value="Unassembled WGS sequence"/>
</dbReference>
<evidence type="ECO:0000313" key="1">
    <source>
        <dbReference type="EMBL" id="EAR20683.1"/>
    </source>
</evidence>
<evidence type="ECO:0008006" key="3">
    <source>
        <dbReference type="Google" id="ProtNLM"/>
    </source>
</evidence>
<gene>
    <name evidence="1" type="ORF">NB231_02163</name>
</gene>
<name>A4BUG9_9GAMM</name>
<protein>
    <recommendedName>
        <fullName evidence="3">STAS/SEC14 domain-containing protein</fullName>
    </recommendedName>
</protein>
<dbReference type="SUPFAM" id="SSF52091">
    <property type="entry name" value="SpoIIaa-like"/>
    <property type="match status" value="1"/>
</dbReference>
<dbReference type="OrthoDB" id="555504at2"/>
<dbReference type="Gene3D" id="3.40.50.10600">
    <property type="entry name" value="SpoIIaa-like domains"/>
    <property type="match status" value="1"/>
</dbReference>
<organism evidence="1 2">
    <name type="scientific">Nitrococcus mobilis Nb-231</name>
    <dbReference type="NCBI Taxonomy" id="314278"/>
    <lineage>
        <taxon>Bacteria</taxon>
        <taxon>Pseudomonadati</taxon>
        <taxon>Pseudomonadota</taxon>
        <taxon>Gammaproteobacteria</taxon>
        <taxon>Chromatiales</taxon>
        <taxon>Ectothiorhodospiraceae</taxon>
        <taxon>Nitrococcus</taxon>
    </lineage>
</organism>
<proteinExistence type="predicted"/>
<evidence type="ECO:0000313" key="2">
    <source>
        <dbReference type="Proteomes" id="UP000003374"/>
    </source>
</evidence>
<keyword evidence="2" id="KW-1185">Reference proteome</keyword>
<dbReference type="InterPro" id="IPR036513">
    <property type="entry name" value="STAS_dom_sf"/>
</dbReference>
<sequence>MIESLQTGSPKIVGYKLRGRLHDAEYRALMPALEAILAVEGKLRVFVQCENFEGVDMRAVWEDIRFATKHYADFERIAVVGDGRWETWLARFFKPFTRATVRHYKASELAQAWAWLRADL</sequence>
<dbReference type="HOGENOM" id="CLU_137390_3_1_6"/>
<accession>A4BUG9</accession>
<dbReference type="InterPro" id="IPR021866">
    <property type="entry name" value="SpoIIAA-like"/>
</dbReference>
<dbReference type="eggNOG" id="ENOG5032S70">
    <property type="taxonomic scope" value="Bacteria"/>
</dbReference>
<dbReference type="Pfam" id="PF11964">
    <property type="entry name" value="SpoIIAA-like"/>
    <property type="match status" value="1"/>
</dbReference>